<feature type="transmembrane region" description="Helical" evidence="13">
    <location>
        <begin position="36"/>
        <end position="55"/>
    </location>
</feature>
<dbReference type="PANTHER" id="PTHR43047:SF9">
    <property type="entry name" value="HISTIDINE KINASE"/>
    <property type="match status" value="1"/>
</dbReference>
<dbReference type="CDD" id="cd00156">
    <property type="entry name" value="REC"/>
    <property type="match status" value="1"/>
</dbReference>
<dbReference type="Gene3D" id="3.40.50.2300">
    <property type="match status" value="1"/>
</dbReference>
<dbReference type="CDD" id="cd00075">
    <property type="entry name" value="HATPase"/>
    <property type="match status" value="1"/>
</dbReference>
<feature type="transmembrane region" description="Helical" evidence="13">
    <location>
        <begin position="246"/>
        <end position="265"/>
    </location>
</feature>
<feature type="transmembrane region" description="Helical" evidence="13">
    <location>
        <begin position="373"/>
        <end position="396"/>
    </location>
</feature>
<dbReference type="Gene3D" id="3.30.450.20">
    <property type="entry name" value="PAS domain"/>
    <property type="match status" value="1"/>
</dbReference>
<evidence type="ECO:0000256" key="12">
    <source>
        <dbReference type="SAM" id="Coils"/>
    </source>
</evidence>
<dbReference type="SMART" id="SM00387">
    <property type="entry name" value="HATPase_c"/>
    <property type="match status" value="1"/>
</dbReference>
<dbReference type="OrthoDB" id="9764438at2"/>
<dbReference type="InterPro" id="IPR038377">
    <property type="entry name" value="Na/Glc_symporter_sf"/>
</dbReference>
<dbReference type="PROSITE" id="PS50110">
    <property type="entry name" value="RESPONSE_REGULATORY"/>
    <property type="match status" value="1"/>
</dbReference>
<evidence type="ECO:0000256" key="1">
    <source>
        <dbReference type="ARBA" id="ARBA00000085"/>
    </source>
</evidence>
<dbReference type="Pfam" id="PF00512">
    <property type="entry name" value="HisKA"/>
    <property type="match status" value="1"/>
</dbReference>
<dbReference type="SUPFAM" id="SSF55874">
    <property type="entry name" value="ATPase domain of HSP90 chaperone/DNA topoisomerase II/histidine kinase"/>
    <property type="match status" value="1"/>
</dbReference>
<feature type="transmembrane region" description="Helical" evidence="13">
    <location>
        <begin position="67"/>
        <end position="86"/>
    </location>
</feature>
<dbReference type="InterPro" id="IPR004358">
    <property type="entry name" value="Sig_transdc_His_kin-like_C"/>
</dbReference>
<dbReference type="SUPFAM" id="SSF55785">
    <property type="entry name" value="PYP-like sensor domain (PAS domain)"/>
    <property type="match status" value="1"/>
</dbReference>
<keyword evidence="9 13" id="KW-1133">Transmembrane helix</keyword>
<dbReference type="Gene3D" id="1.10.287.130">
    <property type="match status" value="1"/>
</dbReference>
<feature type="domain" description="Histidine kinase" evidence="14">
    <location>
        <begin position="782"/>
        <end position="994"/>
    </location>
</feature>
<dbReference type="FunFam" id="3.30.565.10:FF:000049">
    <property type="entry name" value="Two-component sensor histidine kinase"/>
    <property type="match status" value="1"/>
</dbReference>
<dbReference type="SMART" id="SM00448">
    <property type="entry name" value="REC"/>
    <property type="match status" value="1"/>
</dbReference>
<dbReference type="SUPFAM" id="SSF47384">
    <property type="entry name" value="Homodimeric domain of signal transducing histidine kinase"/>
    <property type="match status" value="1"/>
</dbReference>
<dbReference type="CDD" id="cd00082">
    <property type="entry name" value="HisKA"/>
    <property type="match status" value="1"/>
</dbReference>
<dbReference type="Gene3D" id="1.20.1730.10">
    <property type="entry name" value="Sodium/glucose cotransporter"/>
    <property type="match status" value="1"/>
</dbReference>
<dbReference type="CDD" id="cd10322">
    <property type="entry name" value="SLC5sbd"/>
    <property type="match status" value="1"/>
</dbReference>
<dbReference type="FunFam" id="1.10.287.130:FF:000063">
    <property type="entry name" value="Hybrid sensor histidine kinase/response regulator"/>
    <property type="match status" value="1"/>
</dbReference>
<feature type="modified residue" description="4-aspartylphosphate" evidence="11">
    <location>
        <position position="1066"/>
    </location>
</feature>
<dbReference type="InterPro" id="IPR001789">
    <property type="entry name" value="Sig_transdc_resp-reg_receiver"/>
</dbReference>
<evidence type="ECO:0000313" key="16">
    <source>
        <dbReference type="EMBL" id="SDI80005.1"/>
    </source>
</evidence>
<feature type="transmembrane region" description="Helical" evidence="13">
    <location>
        <begin position="277"/>
        <end position="301"/>
    </location>
</feature>
<dbReference type="EC" id="2.7.13.3" evidence="4"/>
<dbReference type="InterPro" id="IPR003594">
    <property type="entry name" value="HATPase_dom"/>
</dbReference>
<evidence type="ECO:0000256" key="7">
    <source>
        <dbReference type="ARBA" id="ARBA00022692"/>
    </source>
</evidence>
<dbReference type="NCBIfam" id="NF041832">
    <property type="entry name" value="near_NosP_CTERM"/>
    <property type="match status" value="1"/>
</dbReference>
<dbReference type="PROSITE" id="PS50109">
    <property type="entry name" value="HIS_KIN"/>
    <property type="match status" value="1"/>
</dbReference>
<evidence type="ECO:0000259" key="15">
    <source>
        <dbReference type="PROSITE" id="PS50110"/>
    </source>
</evidence>
<evidence type="ECO:0000256" key="3">
    <source>
        <dbReference type="ARBA" id="ARBA00006434"/>
    </source>
</evidence>
<feature type="transmembrane region" description="Helical" evidence="13">
    <location>
        <begin position="436"/>
        <end position="453"/>
    </location>
</feature>
<feature type="transmembrane region" description="Helical" evidence="13">
    <location>
        <begin position="473"/>
        <end position="491"/>
    </location>
</feature>
<evidence type="ECO:0000256" key="10">
    <source>
        <dbReference type="ARBA" id="ARBA00023136"/>
    </source>
</evidence>
<evidence type="ECO:0000256" key="13">
    <source>
        <dbReference type="SAM" id="Phobius"/>
    </source>
</evidence>
<evidence type="ECO:0000256" key="5">
    <source>
        <dbReference type="ARBA" id="ARBA00022553"/>
    </source>
</evidence>
<evidence type="ECO:0000256" key="2">
    <source>
        <dbReference type="ARBA" id="ARBA00004141"/>
    </source>
</evidence>
<feature type="domain" description="Response regulatory" evidence="15">
    <location>
        <begin position="1015"/>
        <end position="1132"/>
    </location>
</feature>
<evidence type="ECO:0000259" key="14">
    <source>
        <dbReference type="PROSITE" id="PS50109"/>
    </source>
</evidence>
<name>A0A1G8NIL3_9GAMM</name>
<dbReference type="Pfam" id="PF02518">
    <property type="entry name" value="HATPase_c"/>
    <property type="match status" value="1"/>
</dbReference>
<keyword evidence="7 13" id="KW-0812">Transmembrane</keyword>
<keyword evidence="6" id="KW-0808">Transferase</keyword>
<protein>
    <recommendedName>
        <fullName evidence="4">histidine kinase</fullName>
        <ecNumber evidence="4">2.7.13.3</ecNumber>
    </recommendedName>
</protein>
<dbReference type="InterPro" id="IPR036097">
    <property type="entry name" value="HisK_dim/P_sf"/>
</dbReference>
<dbReference type="EMBL" id="FNEM01000003">
    <property type="protein sequence ID" value="SDI80005.1"/>
    <property type="molecule type" value="Genomic_DNA"/>
</dbReference>
<dbReference type="Pfam" id="PF00072">
    <property type="entry name" value="Response_reg"/>
    <property type="match status" value="1"/>
</dbReference>
<dbReference type="SMART" id="SM00388">
    <property type="entry name" value="HisKA"/>
    <property type="match status" value="1"/>
</dbReference>
<dbReference type="GO" id="GO:0022857">
    <property type="term" value="F:transmembrane transporter activity"/>
    <property type="evidence" value="ECO:0007669"/>
    <property type="project" value="InterPro"/>
</dbReference>
<dbReference type="InterPro" id="IPR036890">
    <property type="entry name" value="HATPase_C_sf"/>
</dbReference>
<feature type="transmembrane region" description="Helical" evidence="13">
    <location>
        <begin position="114"/>
        <end position="136"/>
    </location>
</feature>
<dbReference type="PROSITE" id="PS50283">
    <property type="entry name" value="NA_SOLUT_SYMP_3"/>
    <property type="match status" value="1"/>
</dbReference>
<keyword evidence="10 13" id="KW-0472">Membrane</keyword>
<dbReference type="AlphaFoldDB" id="A0A1G8NIL3"/>
<dbReference type="InterPro" id="IPR000014">
    <property type="entry name" value="PAS"/>
</dbReference>
<gene>
    <name evidence="16" type="ORF">SAMN04488540_103139</name>
</gene>
<dbReference type="GO" id="GO:0009927">
    <property type="term" value="F:histidine phosphotransfer kinase activity"/>
    <property type="evidence" value="ECO:0007669"/>
    <property type="project" value="TreeGrafter"/>
</dbReference>
<comment type="subcellular location">
    <subcellularLocation>
        <location evidence="2">Membrane</location>
        <topology evidence="2">Multi-pass membrane protein</topology>
    </subcellularLocation>
</comment>
<evidence type="ECO:0000256" key="6">
    <source>
        <dbReference type="ARBA" id="ARBA00022679"/>
    </source>
</evidence>
<evidence type="ECO:0000256" key="9">
    <source>
        <dbReference type="ARBA" id="ARBA00022989"/>
    </source>
</evidence>
<keyword evidence="17" id="KW-1185">Reference proteome</keyword>
<keyword evidence="8" id="KW-0418">Kinase</keyword>
<sequence>MNSTLLIGIAALCYLSLLFLIAWGGDRYIRQIPGRVKRWVYGLSLAVYCSSWSFLGTVGQATTDPWGFIPIYIGPILLFTVGFGVIRKLVTVSKQQSITSVADFIAARYGKSQLLAALVTLIAVFGIMPYIALQLKAMVLSFSLFQPDTSAIEGDILALLISAVLAVFAILFGTRKLDATEHNPGLMLAIAFESLVKLAAFVGVGLLVVFGLFDGLGDLLGQARAQGLMTDTSHDLHLEQLLPETVLSMAAFLCLPRMFHVMVVECDKPRAVERSRWLFPSYLVIFSLFVVPLALAGGLLLPDGAAADTMVISLPLATGHFWTAVVALLGTISAATGMVIVAVVTISIMVSNEWLVPLLLRSGRIRSQNFSQFSNLLLNTRRITIILLLLAGLLAYQSITSQESLARLGMLAFGAFAQLAPGLVGGLYWKGGNRNGVLSGLTIGFILWFVVMLQPELGQQTSVFGVSQTVLNLFLALLANGLFYVVGSMVFRAGVAERIQTSAFVLLPEERRVTSKLLGVVTQHDLLLLASRFVGPTRAYQSFSDFSPSSVDSRSWGRSAPMELIAHTERLLSSVLGASSADLVMDSVLRGRDLALDEVFSLMDEASAKILLSQDMLRGAIEHAYEGMSVVDQDLKLVAWNKRYQELYHYPDGFLQLGMSVEQIIEFNAQRGYCGPGSIEEHVNRRVHFMRQGSAHSSERRRQDGRVISIRGNPMPGGGFVMTFTDITEFRQQEAQLQALNVTLEARVEERTRELASLNRKLRLAKEAEEEANQSKSRFLAAIGHDLMQPLNAARLFTAALAQHQNLDRALLPTVENVSGSLHTAGDLLADLLDISKLESGTMEVNRSDVNVMDILEPLVTEFSALATSNGQRFSAHLRSCSINTDPNLLRRIVQNFLTNALKYAPKGRVVMGTRLHAGMLEIQVWDNGCGIAENKLGEIFYEFKQLNLHARVGGIGLGLAIVDRISKVLGHTLKVRSSLGEGSMFSVTLPVTSAPVPARSAPKLVSLSPLQGVRVLCIDNESAILAALSTLLERWQCEVALAESLEEAIIEMGLKGFKPDIMLADYHLDDNRNGLDAMDEIRRRYGDEVPGVLITADTREELKQEVAQRGYRYMAKMVKPAALRAMVSALVSEQH</sequence>
<dbReference type="PANTHER" id="PTHR43047">
    <property type="entry name" value="TWO-COMPONENT HISTIDINE PROTEIN KINASE"/>
    <property type="match status" value="1"/>
</dbReference>
<feature type="transmembrane region" description="Helical" evidence="13">
    <location>
        <begin position="408"/>
        <end position="429"/>
    </location>
</feature>
<dbReference type="InterPro" id="IPR003661">
    <property type="entry name" value="HisK_dim/P_dom"/>
</dbReference>
<accession>A0A1G8NIL3</accession>
<feature type="coiled-coil region" evidence="12">
    <location>
        <begin position="741"/>
        <end position="778"/>
    </location>
</feature>
<dbReference type="Proteomes" id="UP000199527">
    <property type="component" value="Unassembled WGS sequence"/>
</dbReference>
<evidence type="ECO:0000256" key="8">
    <source>
        <dbReference type="ARBA" id="ARBA00022777"/>
    </source>
</evidence>
<dbReference type="PRINTS" id="PR00344">
    <property type="entry name" value="BCTRLSENSOR"/>
</dbReference>
<keyword evidence="12" id="KW-0175">Coiled coil</keyword>
<dbReference type="InterPro" id="IPR035965">
    <property type="entry name" value="PAS-like_dom_sf"/>
</dbReference>
<evidence type="ECO:0000256" key="4">
    <source>
        <dbReference type="ARBA" id="ARBA00012438"/>
    </source>
</evidence>
<evidence type="ECO:0000313" key="17">
    <source>
        <dbReference type="Proteomes" id="UP000199527"/>
    </source>
</evidence>
<dbReference type="Pfam" id="PF12860">
    <property type="entry name" value="PAS_7"/>
    <property type="match status" value="1"/>
</dbReference>
<reference evidence="17" key="1">
    <citation type="submission" date="2016-10" db="EMBL/GenBank/DDBJ databases">
        <authorList>
            <person name="Varghese N."/>
            <person name="Submissions S."/>
        </authorList>
    </citation>
    <scope>NUCLEOTIDE SEQUENCE [LARGE SCALE GENOMIC DNA]</scope>
    <source>
        <strain evidence="17">DSM 23317</strain>
    </source>
</reference>
<feature type="transmembrane region" description="Helical" evidence="13">
    <location>
        <begin position="321"/>
        <end position="352"/>
    </location>
</feature>
<dbReference type="Gene3D" id="3.30.565.10">
    <property type="entry name" value="Histidine kinase-like ATPase, C-terminal domain"/>
    <property type="match status" value="1"/>
</dbReference>
<feature type="transmembrane region" description="Helical" evidence="13">
    <location>
        <begin position="6"/>
        <end position="24"/>
    </location>
</feature>
<dbReference type="NCBIfam" id="TIGR00229">
    <property type="entry name" value="sensory_box"/>
    <property type="match status" value="1"/>
</dbReference>
<evidence type="ECO:0000256" key="11">
    <source>
        <dbReference type="PROSITE-ProRule" id="PRU00169"/>
    </source>
</evidence>
<organism evidence="16 17">
    <name type="scientific">Ferrimonas sediminum</name>
    <dbReference type="NCBI Taxonomy" id="718193"/>
    <lineage>
        <taxon>Bacteria</taxon>
        <taxon>Pseudomonadati</taxon>
        <taxon>Pseudomonadota</taxon>
        <taxon>Gammaproteobacteria</taxon>
        <taxon>Alteromonadales</taxon>
        <taxon>Ferrimonadaceae</taxon>
        <taxon>Ferrimonas</taxon>
    </lineage>
</organism>
<feature type="transmembrane region" description="Helical" evidence="13">
    <location>
        <begin position="186"/>
        <end position="213"/>
    </location>
</feature>
<comment type="catalytic activity">
    <reaction evidence="1">
        <text>ATP + protein L-histidine = ADP + protein N-phospho-L-histidine.</text>
        <dbReference type="EC" id="2.7.13.3"/>
    </reaction>
</comment>
<dbReference type="GO" id="GO:0005886">
    <property type="term" value="C:plasma membrane"/>
    <property type="evidence" value="ECO:0007669"/>
    <property type="project" value="TreeGrafter"/>
</dbReference>
<proteinExistence type="inferred from homology"/>
<dbReference type="RefSeq" id="WP_090362998.1">
    <property type="nucleotide sequence ID" value="NZ_FNEM01000003.1"/>
</dbReference>
<dbReference type="SUPFAM" id="SSF52172">
    <property type="entry name" value="CheY-like"/>
    <property type="match status" value="1"/>
</dbReference>
<feature type="transmembrane region" description="Helical" evidence="13">
    <location>
        <begin position="156"/>
        <end position="174"/>
    </location>
</feature>
<dbReference type="GO" id="GO:0000155">
    <property type="term" value="F:phosphorelay sensor kinase activity"/>
    <property type="evidence" value="ECO:0007669"/>
    <property type="project" value="InterPro"/>
</dbReference>
<dbReference type="InterPro" id="IPR011006">
    <property type="entry name" value="CheY-like_superfamily"/>
</dbReference>
<keyword evidence="5 11" id="KW-0597">Phosphoprotein</keyword>
<dbReference type="InterPro" id="IPR005467">
    <property type="entry name" value="His_kinase_dom"/>
</dbReference>
<dbReference type="InterPro" id="IPR001734">
    <property type="entry name" value="Na/solute_symporter"/>
</dbReference>
<comment type="similarity">
    <text evidence="3">Belongs to the sodium:solute symporter (SSF) (TC 2.A.21) family.</text>
</comment>